<keyword evidence="3 10" id="KW-1003">Cell membrane</keyword>
<feature type="transmembrane region" description="Helical" evidence="10">
    <location>
        <begin position="363"/>
        <end position="384"/>
    </location>
</feature>
<dbReference type="InterPro" id="IPR005791">
    <property type="entry name" value="SecD"/>
</dbReference>
<evidence type="ECO:0000256" key="2">
    <source>
        <dbReference type="ARBA" id="ARBA00022448"/>
    </source>
</evidence>
<evidence type="ECO:0000256" key="7">
    <source>
        <dbReference type="ARBA" id="ARBA00022989"/>
    </source>
</evidence>
<feature type="transmembrane region" description="Helical" evidence="10">
    <location>
        <begin position="486"/>
        <end position="510"/>
    </location>
</feature>
<dbReference type="Pfam" id="PF07549">
    <property type="entry name" value="Sec_GG"/>
    <property type="match status" value="1"/>
</dbReference>
<keyword evidence="4" id="KW-0997">Cell inner membrane</keyword>
<dbReference type="NCBIfam" id="TIGR00916">
    <property type="entry name" value="2A0604s01"/>
    <property type="match status" value="1"/>
</dbReference>
<dbReference type="Proteomes" id="UP000505077">
    <property type="component" value="Unassembled WGS sequence"/>
</dbReference>
<evidence type="ECO:0000256" key="6">
    <source>
        <dbReference type="ARBA" id="ARBA00022927"/>
    </source>
</evidence>
<dbReference type="EMBL" id="BLLL01000001">
    <property type="protein sequence ID" value="GFH62375.1"/>
    <property type="molecule type" value="Genomic_DNA"/>
</dbReference>
<dbReference type="InterPro" id="IPR055344">
    <property type="entry name" value="SecD_SecF_C_bact"/>
</dbReference>
<evidence type="ECO:0000259" key="11">
    <source>
        <dbReference type="Pfam" id="PF02355"/>
    </source>
</evidence>
<dbReference type="InterPro" id="IPR048631">
    <property type="entry name" value="SecD_1st"/>
</dbReference>
<dbReference type="GO" id="GO:0065002">
    <property type="term" value="P:intracellular protein transmembrane transport"/>
    <property type="evidence" value="ECO:0007669"/>
    <property type="project" value="UniProtKB-UniRule"/>
</dbReference>
<dbReference type="InterPro" id="IPR022813">
    <property type="entry name" value="SecD/SecF_arch_bac"/>
</dbReference>
<evidence type="ECO:0000256" key="5">
    <source>
        <dbReference type="ARBA" id="ARBA00022692"/>
    </source>
</evidence>
<dbReference type="FunFam" id="1.20.1640.10:FF:000004">
    <property type="entry name" value="Protein translocase subunit SecD"/>
    <property type="match status" value="1"/>
</dbReference>
<accession>A0A6L2R4E3</accession>
<dbReference type="Pfam" id="PF22599">
    <property type="entry name" value="SecDF_P1_head"/>
    <property type="match status" value="1"/>
</dbReference>
<keyword evidence="9 10" id="KW-0472">Membrane</keyword>
<comment type="subcellular location">
    <subcellularLocation>
        <location evidence="1 10">Cell membrane</location>
        <topology evidence="1 10">Multi-pass membrane protein</topology>
    </subcellularLocation>
</comment>
<feature type="transmembrane region" description="Helical" evidence="10">
    <location>
        <begin position="391"/>
        <end position="410"/>
    </location>
</feature>
<evidence type="ECO:0000256" key="9">
    <source>
        <dbReference type="ARBA" id="ARBA00023136"/>
    </source>
</evidence>
<evidence type="ECO:0000259" key="13">
    <source>
        <dbReference type="Pfam" id="PF22599"/>
    </source>
</evidence>
<dbReference type="PRINTS" id="PR00702">
    <property type="entry name" value="ACRIFLAVINRP"/>
</dbReference>
<dbReference type="Gene3D" id="3.30.70.3400">
    <property type="match status" value="1"/>
</dbReference>
<comment type="function">
    <text evidence="10">Part of the Sec protein translocase complex. Interacts with the SecYEG preprotein conducting channel. SecDF uses the proton motive force (PMF) to complete protein translocation after the ATP-dependent function of SecA.</text>
</comment>
<comment type="similarity">
    <text evidence="10">Belongs to the SecD/SecF family. SecD subfamily.</text>
</comment>
<dbReference type="InterPro" id="IPR048634">
    <property type="entry name" value="SecD_SecF_C"/>
</dbReference>
<feature type="domain" description="SecDF P1 head subdomain" evidence="13">
    <location>
        <begin position="236"/>
        <end position="341"/>
    </location>
</feature>
<evidence type="ECO:0000256" key="1">
    <source>
        <dbReference type="ARBA" id="ARBA00004651"/>
    </source>
</evidence>
<comment type="caution">
    <text evidence="14">The sequence shown here is derived from an EMBL/GenBank/DDBJ whole genome shotgun (WGS) entry which is preliminary data.</text>
</comment>
<comment type="caution">
    <text evidence="10">Lacks conserved residue(s) required for the propagation of feature annotation.</text>
</comment>
<gene>
    <name evidence="10 14" type="primary">secD</name>
    <name evidence="14" type="ORF">ZNDK_0146</name>
</gene>
<dbReference type="InterPro" id="IPR001036">
    <property type="entry name" value="Acrflvin-R"/>
</dbReference>
<name>A0A6L2R4E3_9BACT</name>
<evidence type="ECO:0000259" key="12">
    <source>
        <dbReference type="Pfam" id="PF21760"/>
    </source>
</evidence>
<dbReference type="HAMAP" id="MF_01463_B">
    <property type="entry name" value="SecD_B"/>
    <property type="match status" value="1"/>
</dbReference>
<dbReference type="Pfam" id="PF02355">
    <property type="entry name" value="SecD_SecF_C"/>
    <property type="match status" value="1"/>
</dbReference>
<evidence type="ECO:0000256" key="8">
    <source>
        <dbReference type="ARBA" id="ARBA00023010"/>
    </source>
</evidence>
<feature type="domain" description="Protein export membrane protein SecD/SecF C-terminal" evidence="11">
    <location>
        <begin position="345"/>
        <end position="515"/>
    </location>
</feature>
<dbReference type="AlphaFoldDB" id="A0A6L2R4E3"/>
<dbReference type="InterPro" id="IPR054384">
    <property type="entry name" value="SecDF_P1_head"/>
</dbReference>
<dbReference type="GO" id="GO:0005886">
    <property type="term" value="C:plasma membrane"/>
    <property type="evidence" value="ECO:0007669"/>
    <property type="project" value="UniProtKB-SubCell"/>
</dbReference>
<feature type="domain" description="Protein translocase subunit SecDF P1" evidence="12">
    <location>
        <begin position="152"/>
        <end position="210"/>
    </location>
</feature>
<evidence type="ECO:0000256" key="4">
    <source>
        <dbReference type="ARBA" id="ARBA00022519"/>
    </source>
</evidence>
<keyword evidence="5 10" id="KW-0812">Transmembrane</keyword>
<evidence type="ECO:0000313" key="14">
    <source>
        <dbReference type="EMBL" id="GFH62375.1"/>
    </source>
</evidence>
<feature type="transmembrane region" description="Helical" evidence="10">
    <location>
        <begin position="458"/>
        <end position="480"/>
    </location>
</feature>
<dbReference type="SUPFAM" id="SSF82866">
    <property type="entry name" value="Multidrug efflux transporter AcrB transmembrane domain"/>
    <property type="match status" value="1"/>
</dbReference>
<feature type="transmembrane region" description="Helical" evidence="10">
    <location>
        <begin position="416"/>
        <end position="437"/>
    </location>
</feature>
<dbReference type="GO" id="GO:0006605">
    <property type="term" value="P:protein targeting"/>
    <property type="evidence" value="ECO:0007669"/>
    <property type="project" value="UniProtKB-UniRule"/>
</dbReference>
<dbReference type="Pfam" id="PF21760">
    <property type="entry name" value="SecD_1st"/>
    <property type="match status" value="1"/>
</dbReference>
<dbReference type="InterPro" id="IPR022646">
    <property type="entry name" value="SecD/SecF_CS"/>
</dbReference>
<protein>
    <recommendedName>
        <fullName evidence="10">Protein translocase subunit SecD</fullName>
    </recommendedName>
</protein>
<proteinExistence type="inferred from homology"/>
<keyword evidence="6 10" id="KW-0653">Protein transport</keyword>
<dbReference type="Gene3D" id="1.20.1640.10">
    <property type="entry name" value="Multidrug efflux transporter AcrB transmembrane domain"/>
    <property type="match status" value="1"/>
</dbReference>
<dbReference type="PANTHER" id="PTHR30081">
    <property type="entry name" value="PROTEIN-EXPORT MEMBRANE PROTEIN SEC"/>
    <property type="match status" value="1"/>
</dbReference>
<keyword evidence="8 10" id="KW-0811">Translocation</keyword>
<comment type="subunit">
    <text evidence="10">Forms a complex with SecF. Part of the essential Sec protein translocation apparatus which comprises SecA, SecYEG and auxiliary proteins SecDF. Other proteins may also be involved.</text>
</comment>
<dbReference type="NCBIfam" id="TIGR01129">
    <property type="entry name" value="secD"/>
    <property type="match status" value="1"/>
</dbReference>
<dbReference type="FunFam" id="3.30.1360.200:FF:000002">
    <property type="entry name" value="Preprotein translocase subunit SecD"/>
    <property type="match status" value="1"/>
</dbReference>
<dbReference type="Gene3D" id="3.30.1360.200">
    <property type="match status" value="1"/>
</dbReference>
<evidence type="ECO:0000313" key="15">
    <source>
        <dbReference type="Proteomes" id="UP000505077"/>
    </source>
</evidence>
<sequence>MTVRWRLFISLLVFALCLAYALPNMPLPDSLRSGVLPSGKINLGLDLKGGIHLTLGVEVDKAVSNALALAGQDLRRMAQEDKVTVLRPRVVGGMALEFSLSRAADAPKLRETLSRYFPQLSVEELRSGEGGQLRYTARFTNEETARLEALALDQALRTIRNRIDQFGVAEPDIRKQAGNRIQVQLPGLSDPRRAVQILGQTAHLEFHLVRDDVDTDKAVLPAGVVVLSMLEKGASQKETRIAVEKDAMLTGEDVSDARPSFDRINQAYVALNFSSRGARIFEQVTGENVNRRMAIVLDGKVYSAPVIRERIGGGRASISGSFTAEEAQDLAIVLRAGSLPAPVTVLEERSVGPSLGQESIDSGVLAAAVGAVAVVVFMALYYGMSGVIADVMLCFTMLMIMAGLSAFGGTLTLPGIAGIVLTIGMAVDANVLIYERIREEIRNGFTPVAAVRAGFDRAAISITDSNLTTIIATVILYQFGTGPIRGFAVTLSLGIIASMFTAIFVSRAIFEEWARRCGSKGLSI</sequence>
<dbReference type="GO" id="GO:0043952">
    <property type="term" value="P:protein transport by the Sec complex"/>
    <property type="evidence" value="ECO:0007669"/>
    <property type="project" value="UniProtKB-UniRule"/>
</dbReference>
<keyword evidence="2 10" id="KW-0813">Transport</keyword>
<keyword evidence="7 10" id="KW-1133">Transmembrane helix</keyword>
<evidence type="ECO:0000256" key="10">
    <source>
        <dbReference type="HAMAP-Rule" id="MF_01463"/>
    </source>
</evidence>
<evidence type="ECO:0000256" key="3">
    <source>
        <dbReference type="ARBA" id="ARBA00022475"/>
    </source>
</evidence>
<dbReference type="PANTHER" id="PTHR30081:SF1">
    <property type="entry name" value="PROTEIN TRANSLOCASE SUBUNIT SECD"/>
    <property type="match status" value="1"/>
</dbReference>
<organism evidence="14 15">
    <name type="scientific">Candidatus Desulfovibrio kirbyi</name>
    <dbReference type="NCBI Taxonomy" id="2696086"/>
    <lineage>
        <taxon>Bacteria</taxon>
        <taxon>Pseudomonadati</taxon>
        <taxon>Thermodesulfobacteriota</taxon>
        <taxon>Desulfovibrionia</taxon>
        <taxon>Desulfovibrionales</taxon>
        <taxon>Desulfovibrionaceae</taxon>
        <taxon>Desulfovibrio</taxon>
    </lineage>
</organism>
<dbReference type="GO" id="GO:0015450">
    <property type="term" value="F:protein-transporting ATPase activity"/>
    <property type="evidence" value="ECO:0007669"/>
    <property type="project" value="InterPro"/>
</dbReference>
<reference evidence="14 15" key="1">
    <citation type="journal article" date="2020" name="ISME J.">
        <title>Parallel Reductive Genome Evolution in Desulfovibrio Ectosymbionts Independently Acquired by Trichonympha Protists in the Termite Gut.</title>
        <authorList>
            <person name="Takeuchi M."/>
            <person name="Kuwahara H."/>
            <person name="Murakami T."/>
            <person name="Takahashi K."/>
            <person name="Kajitani R."/>
            <person name="Toyoda A."/>
            <person name="Itoh T."/>
            <person name="Ohkuma M."/>
            <person name="Hongoh Y."/>
        </authorList>
    </citation>
    <scope>NUCLEOTIDE SEQUENCE [LARGE SCALE GENOMIC DNA]</scope>
    <source>
        <strain evidence="14">ZnDsv-02</strain>
    </source>
</reference>